<dbReference type="HOGENOM" id="CLU_650984_0_0_1"/>
<sequence>MEPRNPEDESDLPPPASTNEPSESSDPAEECAPAKPKSRRRCSDLSNLEQWGWHKNKRYSTRKKSNQEKEVDTSVNGYLRKIFARHFEETFDTQSPFLLEKRNEENGMDAITEEDEQKADSTMKDFETEKKEDFEKFLKEARESHLDLILIIYLWIKYVSNYWNQELPEDIKKIYYEIYGFYLNHYDLVSWNMLSNEDFNTSYSTTLFFLEMDIERENATFQEHCREINAQWKMLFYHLKFNSGNSFVVCEEYDINMLRLFHLEYAWAKFENRLNNSSEGYVFSLPNFKDFKCSTLENVTNLRVELQRKIGLKNVKTLYENNKFEDLVEILKDSLIYSTTIKNSDDNVMKLQTQFEVLLESFWNVEKYEECLVWSERCLKYSVDNIVDLFPDTFRYKEWADCINFILVYIEELILKDGFDIT</sequence>
<dbReference type="GO" id="GO:0006325">
    <property type="term" value="P:chromatin organization"/>
    <property type="evidence" value="ECO:0007669"/>
    <property type="project" value="InterPro"/>
</dbReference>
<evidence type="ECO:0000313" key="5">
    <source>
        <dbReference type="Proteomes" id="UP000015102"/>
    </source>
</evidence>
<dbReference type="PANTHER" id="PTHR15502:SF7">
    <property type="entry name" value="CALCINEURIN-BINDING PROTEIN CABIN-1"/>
    <property type="match status" value="1"/>
</dbReference>
<dbReference type="GO" id="GO:0005634">
    <property type="term" value="C:nucleus"/>
    <property type="evidence" value="ECO:0007669"/>
    <property type="project" value="UniProtKB-SubCell"/>
</dbReference>
<dbReference type="EnsemblMetazoa" id="MESCA006087-RA">
    <property type="protein sequence ID" value="MESCA006087-PA"/>
    <property type="gene ID" value="MESCA006087"/>
</dbReference>
<reference evidence="5" key="1">
    <citation type="submission" date="2013-02" db="EMBL/GenBank/DDBJ databases">
        <authorList>
            <person name="Hughes D."/>
        </authorList>
    </citation>
    <scope>NUCLEOTIDE SEQUENCE</scope>
    <source>
        <strain>Durham</strain>
        <strain evidence="5">NC isolate 2 -- Noor lab</strain>
    </source>
</reference>
<keyword evidence="2" id="KW-0539">Nucleus</keyword>
<dbReference type="InterPro" id="IPR033053">
    <property type="entry name" value="Hir3/CABIN1"/>
</dbReference>
<dbReference type="PANTHER" id="PTHR15502">
    <property type="entry name" value="CALCINEURIN-BINDING PROTEIN CABIN 1-RELATED"/>
    <property type="match status" value="1"/>
</dbReference>
<organism evidence="4 5">
    <name type="scientific">Megaselia scalaris</name>
    <name type="common">Humpbacked fly</name>
    <name type="synonym">Phora scalaris</name>
    <dbReference type="NCBI Taxonomy" id="36166"/>
    <lineage>
        <taxon>Eukaryota</taxon>
        <taxon>Metazoa</taxon>
        <taxon>Ecdysozoa</taxon>
        <taxon>Arthropoda</taxon>
        <taxon>Hexapoda</taxon>
        <taxon>Insecta</taxon>
        <taxon>Pterygota</taxon>
        <taxon>Neoptera</taxon>
        <taxon>Endopterygota</taxon>
        <taxon>Diptera</taxon>
        <taxon>Brachycera</taxon>
        <taxon>Muscomorpha</taxon>
        <taxon>Platypezoidea</taxon>
        <taxon>Phoridae</taxon>
        <taxon>Megaseliini</taxon>
        <taxon>Megaselia</taxon>
    </lineage>
</organism>
<evidence type="ECO:0000256" key="1">
    <source>
        <dbReference type="ARBA" id="ARBA00004123"/>
    </source>
</evidence>
<evidence type="ECO:0000256" key="2">
    <source>
        <dbReference type="ARBA" id="ARBA00023242"/>
    </source>
</evidence>
<dbReference type="AlphaFoldDB" id="T1GR16"/>
<dbReference type="GO" id="GO:0031491">
    <property type="term" value="F:nucleosome binding"/>
    <property type="evidence" value="ECO:0007669"/>
    <property type="project" value="TreeGrafter"/>
</dbReference>
<proteinExistence type="predicted"/>
<comment type="subcellular location">
    <subcellularLocation>
        <location evidence="1">Nucleus</location>
    </subcellularLocation>
</comment>
<dbReference type="STRING" id="36166.T1GR16"/>
<feature type="region of interest" description="Disordered" evidence="3">
    <location>
        <begin position="1"/>
        <end position="43"/>
    </location>
</feature>
<name>T1GR16_MEGSC</name>
<dbReference type="EMBL" id="CAQQ02395036">
    <property type="status" value="NOT_ANNOTATED_CDS"/>
    <property type="molecule type" value="Genomic_DNA"/>
</dbReference>
<evidence type="ECO:0000313" key="4">
    <source>
        <dbReference type="EnsemblMetazoa" id="MESCA006087-PA"/>
    </source>
</evidence>
<evidence type="ECO:0000256" key="3">
    <source>
        <dbReference type="SAM" id="MobiDB-lite"/>
    </source>
</evidence>
<accession>T1GR16</accession>
<keyword evidence="5" id="KW-1185">Reference proteome</keyword>
<protein>
    <submittedName>
        <fullName evidence="4">Uncharacterized protein</fullName>
    </submittedName>
</protein>
<reference evidence="4" key="2">
    <citation type="submission" date="2015-06" db="UniProtKB">
        <authorList>
            <consortium name="EnsemblMetazoa"/>
        </authorList>
    </citation>
    <scope>IDENTIFICATION</scope>
</reference>
<dbReference type="Proteomes" id="UP000015102">
    <property type="component" value="Unassembled WGS sequence"/>
</dbReference>